<evidence type="ECO:0000313" key="1">
    <source>
        <dbReference type="EMBL" id="CAF2337496.1"/>
    </source>
</evidence>
<gene>
    <name evidence="1" type="ORF">DARMORV10_A10P18370.1</name>
</gene>
<organism evidence="1">
    <name type="scientific">Brassica napus</name>
    <name type="common">Rape</name>
    <dbReference type="NCBI Taxonomy" id="3708"/>
    <lineage>
        <taxon>Eukaryota</taxon>
        <taxon>Viridiplantae</taxon>
        <taxon>Streptophyta</taxon>
        <taxon>Embryophyta</taxon>
        <taxon>Tracheophyta</taxon>
        <taxon>Spermatophyta</taxon>
        <taxon>Magnoliopsida</taxon>
        <taxon>eudicotyledons</taxon>
        <taxon>Gunneridae</taxon>
        <taxon>Pentapetalae</taxon>
        <taxon>rosids</taxon>
        <taxon>malvids</taxon>
        <taxon>Brassicales</taxon>
        <taxon>Brassicaceae</taxon>
        <taxon>Brassiceae</taxon>
        <taxon>Brassica</taxon>
    </lineage>
</organism>
<dbReference type="EMBL" id="HG994364">
    <property type="protein sequence ID" value="CAF2337496.1"/>
    <property type="molecule type" value="Genomic_DNA"/>
</dbReference>
<accession>A0A817BA40</accession>
<dbReference type="Proteomes" id="UP001295469">
    <property type="component" value="Chromosome A10"/>
</dbReference>
<protein>
    <submittedName>
        <fullName evidence="1">(rape) hypothetical protein</fullName>
    </submittedName>
</protein>
<proteinExistence type="predicted"/>
<sequence>MNLSRNFLLSSIPDSFSKLIGSGPSRVNGWIFKVLECCVFILIYTSLRQTSIHFLDRF</sequence>
<name>A0A817BA40_BRANA</name>
<dbReference type="AlphaFoldDB" id="A0A817BA40"/>
<reference evidence="1" key="1">
    <citation type="submission" date="2021-01" db="EMBL/GenBank/DDBJ databases">
        <authorList>
            <consortium name="Genoscope - CEA"/>
            <person name="William W."/>
        </authorList>
    </citation>
    <scope>NUCLEOTIDE SEQUENCE</scope>
</reference>